<evidence type="ECO:0000256" key="1">
    <source>
        <dbReference type="ARBA" id="ARBA00022512"/>
    </source>
</evidence>
<dbReference type="Proteomes" id="UP000826651">
    <property type="component" value="Unassembled WGS sequence"/>
</dbReference>
<dbReference type="EMBL" id="JAGSHT010000028">
    <property type="protein sequence ID" value="MBZ2199471.1"/>
    <property type="molecule type" value="Genomic_DNA"/>
</dbReference>
<feature type="domain" description="Gram-positive cocci surface proteins LPxTG" evidence="7">
    <location>
        <begin position="23"/>
        <end position="60"/>
    </location>
</feature>
<feature type="non-terminal residue" evidence="8">
    <location>
        <position position="1"/>
    </location>
</feature>
<evidence type="ECO:0000256" key="2">
    <source>
        <dbReference type="ARBA" id="ARBA00022525"/>
    </source>
</evidence>
<keyword evidence="1" id="KW-0134">Cell wall</keyword>
<dbReference type="InterPro" id="IPR019931">
    <property type="entry name" value="LPXTG_anchor"/>
</dbReference>
<evidence type="ECO:0000313" key="9">
    <source>
        <dbReference type="Proteomes" id="UP000826651"/>
    </source>
</evidence>
<organism evidence="8 9">
    <name type="scientific">Occultella gossypii</name>
    <dbReference type="NCBI Taxonomy" id="2800820"/>
    <lineage>
        <taxon>Bacteria</taxon>
        <taxon>Bacillati</taxon>
        <taxon>Actinomycetota</taxon>
        <taxon>Actinomycetes</taxon>
        <taxon>Micrococcales</taxon>
        <taxon>Ruaniaceae</taxon>
        <taxon>Occultella</taxon>
    </lineage>
</organism>
<keyword evidence="6" id="KW-0812">Transmembrane</keyword>
<keyword evidence="2" id="KW-0964">Secreted</keyword>
<evidence type="ECO:0000256" key="3">
    <source>
        <dbReference type="ARBA" id="ARBA00022729"/>
    </source>
</evidence>
<evidence type="ECO:0000256" key="4">
    <source>
        <dbReference type="ARBA" id="ARBA00023088"/>
    </source>
</evidence>
<proteinExistence type="predicted"/>
<evidence type="ECO:0000259" key="7">
    <source>
        <dbReference type="PROSITE" id="PS50847"/>
    </source>
</evidence>
<name>A0ABS7SGI9_9MICO</name>
<evidence type="ECO:0000256" key="5">
    <source>
        <dbReference type="SAM" id="MobiDB-lite"/>
    </source>
</evidence>
<feature type="transmembrane region" description="Helical" evidence="6">
    <location>
        <begin position="34"/>
        <end position="52"/>
    </location>
</feature>
<feature type="region of interest" description="Disordered" evidence="5">
    <location>
        <begin position="1"/>
        <end position="24"/>
    </location>
</feature>
<dbReference type="NCBIfam" id="TIGR01167">
    <property type="entry name" value="LPXTG_anchor"/>
    <property type="match status" value="1"/>
</dbReference>
<dbReference type="RefSeq" id="WP_223411468.1">
    <property type="nucleotide sequence ID" value="NZ_JAGSHT010000028.1"/>
</dbReference>
<keyword evidence="6" id="KW-1133">Transmembrane helix</keyword>
<accession>A0ABS7SGI9</accession>
<sequence>NSTDLTGDACAPLLPPDDPGAQLPDTGANGLTNLAIGAGLLTLLGGALLVAVTRHRARTH</sequence>
<evidence type="ECO:0000256" key="6">
    <source>
        <dbReference type="SAM" id="Phobius"/>
    </source>
</evidence>
<keyword evidence="3" id="KW-0732">Signal</keyword>
<dbReference type="PROSITE" id="PS50847">
    <property type="entry name" value="GRAM_POS_ANCHORING"/>
    <property type="match status" value="1"/>
</dbReference>
<gene>
    <name evidence="8" type="ORF">KCQ71_25230</name>
</gene>
<keyword evidence="6" id="KW-0472">Membrane</keyword>
<protein>
    <submittedName>
        <fullName evidence="8">LPXTG cell wall anchor domain-containing protein</fullName>
    </submittedName>
</protein>
<keyword evidence="4" id="KW-0572">Peptidoglycan-anchor</keyword>
<reference evidence="8 9" key="1">
    <citation type="submission" date="2021-04" db="EMBL/GenBank/DDBJ databases">
        <title>Ruania sp. nov., isolated from sandy soil of mangrove forest.</title>
        <authorList>
            <person name="Ge X."/>
            <person name="Huang R."/>
            <person name="Liu W."/>
        </authorList>
    </citation>
    <scope>NUCLEOTIDE SEQUENCE [LARGE SCALE GENOMIC DNA]</scope>
    <source>
        <strain evidence="8 9">N2-46</strain>
    </source>
</reference>
<evidence type="ECO:0000313" key="8">
    <source>
        <dbReference type="EMBL" id="MBZ2199471.1"/>
    </source>
</evidence>
<comment type="caution">
    <text evidence="8">The sequence shown here is derived from an EMBL/GenBank/DDBJ whole genome shotgun (WGS) entry which is preliminary data.</text>
</comment>
<keyword evidence="9" id="KW-1185">Reference proteome</keyword>
<dbReference type="Pfam" id="PF00746">
    <property type="entry name" value="Gram_pos_anchor"/>
    <property type="match status" value="1"/>
</dbReference>